<dbReference type="WBParaSite" id="Pan_g9253.t1">
    <property type="protein sequence ID" value="Pan_g9253.t1"/>
    <property type="gene ID" value="Pan_g9253"/>
</dbReference>
<feature type="compositionally biased region" description="Polar residues" evidence="1">
    <location>
        <begin position="69"/>
        <end position="104"/>
    </location>
</feature>
<evidence type="ECO:0000256" key="1">
    <source>
        <dbReference type="SAM" id="MobiDB-lite"/>
    </source>
</evidence>
<sequence>MSDIGTLSRDAMSKMGTVQIPRPKCSGFQFVPTRGRMGFYRSIKRDGEKYGIQMKNQGPRRPTLPDANFWQQPAVSEANNNNNEKTESVGTSETQQHVDANGNNLPIKKQPPPAPPLPKDSARLPPRPPRGHPAPPPPQMLKGYGKSHFAPRPPLNLEPLIEPPVDYDDDDTPPAPTSGLRRGSHQMYRPHPILEEVENELPNRGANDDDRFYSERF</sequence>
<proteinExistence type="predicted"/>
<feature type="compositionally biased region" description="Basic and acidic residues" evidence="1">
    <location>
        <begin position="206"/>
        <end position="217"/>
    </location>
</feature>
<reference evidence="2" key="1">
    <citation type="journal article" date="2013" name="Genetics">
        <title>The draft genome and transcriptome of Panagrellus redivivus are shaped by the harsh demands of a free-living lifestyle.</title>
        <authorList>
            <person name="Srinivasan J."/>
            <person name="Dillman A.R."/>
            <person name="Macchietto M.G."/>
            <person name="Heikkinen L."/>
            <person name="Lakso M."/>
            <person name="Fracchia K.M."/>
            <person name="Antoshechkin I."/>
            <person name="Mortazavi A."/>
            <person name="Wong G."/>
            <person name="Sternberg P.W."/>
        </authorList>
    </citation>
    <scope>NUCLEOTIDE SEQUENCE [LARGE SCALE GENOMIC DNA]</scope>
    <source>
        <strain evidence="2">MT8872</strain>
    </source>
</reference>
<feature type="region of interest" description="Disordered" evidence="1">
    <location>
        <begin position="1"/>
        <end position="24"/>
    </location>
</feature>
<reference evidence="3" key="2">
    <citation type="submission" date="2020-10" db="UniProtKB">
        <authorList>
            <consortium name="WormBaseParasite"/>
        </authorList>
    </citation>
    <scope>IDENTIFICATION</scope>
</reference>
<evidence type="ECO:0000313" key="2">
    <source>
        <dbReference type="Proteomes" id="UP000492821"/>
    </source>
</evidence>
<dbReference type="AlphaFoldDB" id="A0A7E4WBL5"/>
<dbReference type="Proteomes" id="UP000492821">
    <property type="component" value="Unassembled WGS sequence"/>
</dbReference>
<feature type="region of interest" description="Disordered" evidence="1">
    <location>
        <begin position="46"/>
        <end position="217"/>
    </location>
</feature>
<evidence type="ECO:0000313" key="3">
    <source>
        <dbReference type="WBParaSite" id="Pan_g9253.t1"/>
    </source>
</evidence>
<protein>
    <submittedName>
        <fullName evidence="3">IRS-type PTB domain-containing protein</fullName>
    </submittedName>
</protein>
<organism evidence="2 3">
    <name type="scientific">Panagrellus redivivus</name>
    <name type="common">Microworm</name>
    <dbReference type="NCBI Taxonomy" id="6233"/>
    <lineage>
        <taxon>Eukaryota</taxon>
        <taxon>Metazoa</taxon>
        <taxon>Ecdysozoa</taxon>
        <taxon>Nematoda</taxon>
        <taxon>Chromadorea</taxon>
        <taxon>Rhabditida</taxon>
        <taxon>Tylenchina</taxon>
        <taxon>Panagrolaimomorpha</taxon>
        <taxon>Panagrolaimoidea</taxon>
        <taxon>Panagrolaimidae</taxon>
        <taxon>Panagrellus</taxon>
    </lineage>
</organism>
<feature type="compositionally biased region" description="Pro residues" evidence="1">
    <location>
        <begin position="125"/>
        <end position="139"/>
    </location>
</feature>
<name>A0A7E4WBL5_PANRE</name>
<feature type="compositionally biased region" description="Pro residues" evidence="1">
    <location>
        <begin position="109"/>
        <end position="118"/>
    </location>
</feature>
<accession>A0A7E4WBL5</accession>
<keyword evidence="2" id="KW-1185">Reference proteome</keyword>